<feature type="coiled-coil region" evidence="2">
    <location>
        <begin position="544"/>
        <end position="582"/>
    </location>
</feature>
<evidence type="ECO:0000313" key="7">
    <source>
        <dbReference type="EMBL" id="KAG2981431.1"/>
    </source>
</evidence>
<feature type="coiled-coil region" evidence="2">
    <location>
        <begin position="466"/>
        <end position="493"/>
    </location>
</feature>
<dbReference type="Proteomes" id="UP000736787">
    <property type="component" value="Unassembled WGS sequence"/>
</dbReference>
<dbReference type="EMBL" id="RCML01000308">
    <property type="protein sequence ID" value="KAG2981431.1"/>
    <property type="molecule type" value="Genomic_DNA"/>
</dbReference>
<dbReference type="Proteomes" id="UP000774804">
    <property type="component" value="Unassembled WGS sequence"/>
</dbReference>
<name>A0A329SV05_9STRA</name>
<dbReference type="EMBL" id="RCMI01000174">
    <property type="protein sequence ID" value="KAG2928041.1"/>
    <property type="molecule type" value="Genomic_DNA"/>
</dbReference>
<keyword evidence="1 2" id="KW-0175">Coiled coil</keyword>
<reference evidence="8 9" key="1">
    <citation type="submission" date="2018-01" db="EMBL/GenBank/DDBJ databases">
        <title>Draft genome of the strawberry crown rot pathogen Phytophthora cactorum.</title>
        <authorList>
            <person name="Armitage A.D."/>
            <person name="Lysoe E."/>
            <person name="Nellist C.F."/>
            <person name="Harrison R.J."/>
            <person name="Brurberg M.B."/>
        </authorList>
    </citation>
    <scope>NUCLEOTIDE SEQUENCE [LARGE SCALE GENOMIC DNA]</scope>
    <source>
        <strain evidence="8 9">10300</strain>
    </source>
</reference>
<evidence type="ECO:0000313" key="9">
    <source>
        <dbReference type="Proteomes" id="UP000251314"/>
    </source>
</evidence>
<dbReference type="OrthoDB" id="448087at2759"/>
<protein>
    <submittedName>
        <fullName evidence="8">Uncharacterized protein</fullName>
    </submittedName>
</protein>
<evidence type="ECO:0000313" key="8">
    <source>
        <dbReference type="EMBL" id="RAW40923.1"/>
    </source>
</evidence>
<sequence>MATTKKSTAPMPAARKKVFRATAGLTIDQQLQMASQLQAQGDDVLNTIRQMKKSSKNQKQTTKTNNLKFEWLQEHSRLKKLEENCSKELESLLLRMYNEASTARESKKAVPQHTSSTNNVSTPRSDGDNQQNDEDDSDNSPPPASTTLMSTSTIYAAELEDLIRTEQLNRVALIKQISSEREQRAALKQFLSAFSHEQDADRHQEKNNQSSSGNMQANVRQLIYDAVIGRQMIEASLEEEVEACDKDFDACYQKVLDTLRNNTNSAANTAYKQQDQEQGIAAMLEAAGGNDCSDEMLRFEISDEFRKVFAHLQDDLADYQKEFINAASASDVAGSIEAAASKCGGWSEADEERFLKVLRSYEKKRGTGKKPQLLYDQLALVLPSVRLLELKKHVKFHQHFRFLQEKRKDRQREFQRKLEELQDNATTRFRMAVEQGQERIRRQQQLTEMQQQCEQRHEQISQWRETKEAKERIERQQREIEQLLENQKQHEEELQWRRKHDQQKIAVDEYKKGKILQIMADEKLTIEEDQRREEERAIQSVVNAERVQYRHHEFERKIEEMKQEELHKAQLEEQRLAKLNELKEKTPYAQIIANIAPDPERTRQETAAFRANVEAAQEGLPITETGLFPSNGYDCETLFKNARFKLGIALRNAGLNSSEYARQALTNVKVCNVGAYRNHVAEPTKLW</sequence>
<evidence type="ECO:0000313" key="6">
    <source>
        <dbReference type="EMBL" id="KAG2949456.1"/>
    </source>
</evidence>
<evidence type="ECO:0000256" key="1">
    <source>
        <dbReference type="ARBA" id="ARBA00023054"/>
    </source>
</evidence>
<dbReference type="PANTHER" id="PTHR21549:SF1">
    <property type="entry name" value="COILED-COIL DOMAIN-CONTAINING PROTEIN 148"/>
    <property type="match status" value="1"/>
</dbReference>
<dbReference type="Proteomes" id="UP000697107">
    <property type="component" value="Unassembled WGS sequence"/>
</dbReference>
<gene>
    <name evidence="8" type="ORF">PC110_g2866</name>
    <name evidence="4" type="ORF">PC113_g5327</name>
    <name evidence="5" type="ORF">PC115_g7318</name>
    <name evidence="6" type="ORF">PC117_g5223</name>
    <name evidence="7" type="ORF">PC118_g10615</name>
</gene>
<feature type="compositionally biased region" description="Polar residues" evidence="3">
    <location>
        <begin position="112"/>
        <end position="124"/>
    </location>
</feature>
<dbReference type="EMBL" id="MJFZ01000039">
    <property type="protein sequence ID" value="RAW40923.1"/>
    <property type="molecule type" value="Genomic_DNA"/>
</dbReference>
<dbReference type="InterPro" id="IPR039902">
    <property type="entry name" value="CCDC148/CCDC112"/>
</dbReference>
<evidence type="ECO:0000313" key="4">
    <source>
        <dbReference type="EMBL" id="KAG2863564.1"/>
    </source>
</evidence>
<evidence type="ECO:0000313" key="5">
    <source>
        <dbReference type="EMBL" id="KAG2928041.1"/>
    </source>
</evidence>
<evidence type="ECO:0000256" key="2">
    <source>
        <dbReference type="SAM" id="Coils"/>
    </source>
</evidence>
<keyword evidence="9" id="KW-1185">Reference proteome</keyword>
<dbReference type="VEuPathDB" id="FungiDB:PC110_g2866"/>
<dbReference type="Proteomes" id="UP000251314">
    <property type="component" value="Unassembled WGS sequence"/>
</dbReference>
<accession>A0A329SV05</accession>
<feature type="region of interest" description="Disordered" evidence="3">
    <location>
        <begin position="103"/>
        <end position="148"/>
    </location>
</feature>
<dbReference type="EMBL" id="RCMG01000101">
    <property type="protein sequence ID" value="KAG2863564.1"/>
    <property type="molecule type" value="Genomic_DNA"/>
</dbReference>
<dbReference type="PANTHER" id="PTHR21549">
    <property type="entry name" value="MUTATED IN BLADDER CANCER 1"/>
    <property type="match status" value="1"/>
</dbReference>
<organism evidence="8 9">
    <name type="scientific">Phytophthora cactorum</name>
    <dbReference type="NCBI Taxonomy" id="29920"/>
    <lineage>
        <taxon>Eukaryota</taxon>
        <taxon>Sar</taxon>
        <taxon>Stramenopiles</taxon>
        <taxon>Oomycota</taxon>
        <taxon>Peronosporomycetes</taxon>
        <taxon>Peronosporales</taxon>
        <taxon>Peronosporaceae</taxon>
        <taxon>Phytophthora</taxon>
    </lineage>
</organism>
<reference evidence="4" key="2">
    <citation type="submission" date="2018-10" db="EMBL/GenBank/DDBJ databases">
        <title>Effector identification in a new, highly contiguous assembly of the strawberry crown rot pathogen Phytophthora cactorum.</title>
        <authorList>
            <person name="Armitage A.D."/>
            <person name="Nellist C.F."/>
            <person name="Bates H."/>
            <person name="Vickerstaff R.J."/>
            <person name="Harrison R.J."/>
        </authorList>
    </citation>
    <scope>NUCLEOTIDE SEQUENCE</scope>
    <source>
        <strain evidence="4">15-7</strain>
        <strain evidence="5">4032</strain>
        <strain evidence="6">4040</strain>
        <strain evidence="7">P415</strain>
    </source>
</reference>
<dbReference type="AlphaFoldDB" id="A0A329SV05"/>
<dbReference type="Proteomes" id="UP000735874">
    <property type="component" value="Unassembled WGS sequence"/>
</dbReference>
<comment type="caution">
    <text evidence="8">The sequence shown here is derived from an EMBL/GenBank/DDBJ whole genome shotgun (WGS) entry which is preliminary data.</text>
</comment>
<dbReference type="EMBL" id="RCMK01000090">
    <property type="protein sequence ID" value="KAG2949456.1"/>
    <property type="molecule type" value="Genomic_DNA"/>
</dbReference>
<proteinExistence type="predicted"/>
<evidence type="ECO:0000256" key="3">
    <source>
        <dbReference type="SAM" id="MobiDB-lite"/>
    </source>
</evidence>